<feature type="transmembrane region" description="Helical" evidence="1">
    <location>
        <begin position="12"/>
        <end position="33"/>
    </location>
</feature>
<dbReference type="Proteomes" id="UP000190857">
    <property type="component" value="Unassembled WGS sequence"/>
</dbReference>
<accession>A0A1T5IB81</accession>
<dbReference type="EMBL" id="FUZP01000001">
    <property type="protein sequence ID" value="SKC36431.1"/>
    <property type="molecule type" value="Genomic_DNA"/>
</dbReference>
<evidence type="ECO:0000256" key="1">
    <source>
        <dbReference type="SAM" id="Phobius"/>
    </source>
</evidence>
<keyword evidence="1" id="KW-1133">Transmembrane helix</keyword>
<dbReference type="STRING" id="123320.SAMN06309945_0193"/>
<proteinExistence type="predicted"/>
<dbReference type="RefSeq" id="WP_143785258.1">
    <property type="nucleotide sequence ID" value="NZ_FUZP01000001.1"/>
</dbReference>
<dbReference type="AlphaFoldDB" id="A0A1T5IB81"/>
<organism evidence="2 3">
    <name type="scientific">Okibacterium fritillariae</name>
    <dbReference type="NCBI Taxonomy" id="123320"/>
    <lineage>
        <taxon>Bacteria</taxon>
        <taxon>Bacillati</taxon>
        <taxon>Actinomycetota</taxon>
        <taxon>Actinomycetes</taxon>
        <taxon>Micrococcales</taxon>
        <taxon>Microbacteriaceae</taxon>
        <taxon>Okibacterium</taxon>
    </lineage>
</organism>
<gene>
    <name evidence="2" type="ORF">SAMN06309945_0193</name>
</gene>
<protein>
    <submittedName>
        <fullName evidence="2">Uncharacterized protein</fullName>
    </submittedName>
</protein>
<feature type="transmembrane region" description="Helical" evidence="1">
    <location>
        <begin position="39"/>
        <end position="61"/>
    </location>
</feature>
<evidence type="ECO:0000313" key="3">
    <source>
        <dbReference type="Proteomes" id="UP000190857"/>
    </source>
</evidence>
<reference evidence="2 3" key="1">
    <citation type="submission" date="2017-02" db="EMBL/GenBank/DDBJ databases">
        <authorList>
            <person name="Peterson S.W."/>
        </authorList>
    </citation>
    <scope>NUCLEOTIDE SEQUENCE [LARGE SCALE GENOMIC DNA]</scope>
    <source>
        <strain evidence="2 3">VKM Ac-2059</strain>
    </source>
</reference>
<dbReference type="OrthoDB" id="4964748at2"/>
<sequence length="68" mass="7249">MVSTQPKRRGFSAWWFVPIGVAVLAMGMLPQIYGDYAASWWQILLLVTGPALIIVGIAGGLTGSGTKK</sequence>
<evidence type="ECO:0000313" key="2">
    <source>
        <dbReference type="EMBL" id="SKC36431.1"/>
    </source>
</evidence>
<name>A0A1T5IB81_9MICO</name>
<keyword evidence="1" id="KW-0812">Transmembrane</keyword>
<keyword evidence="3" id="KW-1185">Reference proteome</keyword>
<keyword evidence="1" id="KW-0472">Membrane</keyword>